<dbReference type="NCBIfam" id="TIGR02595">
    <property type="entry name" value="PEP_CTERM"/>
    <property type="match status" value="1"/>
</dbReference>
<feature type="domain" description="Ice-binding protein C-terminal" evidence="1">
    <location>
        <begin position="335"/>
        <end position="359"/>
    </location>
</feature>
<dbReference type="Pfam" id="PF07589">
    <property type="entry name" value="PEP-CTERM"/>
    <property type="match status" value="1"/>
</dbReference>
<dbReference type="InterPro" id="IPR026588">
    <property type="entry name" value="Choice_anch_A"/>
</dbReference>
<dbReference type="AlphaFoldDB" id="A0A3G2E4H1"/>
<organism evidence="3 4">
    <name type="scientific">Janthinobacterium agaricidamnosum</name>
    <dbReference type="NCBI Taxonomy" id="55508"/>
    <lineage>
        <taxon>Bacteria</taxon>
        <taxon>Pseudomonadati</taxon>
        <taxon>Pseudomonadota</taxon>
        <taxon>Betaproteobacteria</taxon>
        <taxon>Burkholderiales</taxon>
        <taxon>Oxalobacteraceae</taxon>
        <taxon>Janthinobacterium</taxon>
    </lineage>
</organism>
<name>A0A3G2E4H1_9BURK</name>
<reference evidence="3 4" key="1">
    <citation type="submission" date="2018-10" db="EMBL/GenBank/DDBJ databases">
        <title>Effects of UV and annual dynamics of microbial communities in freshwater RAS systems.</title>
        <authorList>
            <person name="Bekkelund A.K."/>
            <person name="Hansen B.R."/>
            <person name="Stokken H."/>
            <person name="Eriksen B.F."/>
            <person name="Kashulin N.A."/>
        </authorList>
    </citation>
    <scope>NUCLEOTIDE SEQUENCE [LARGE SCALE GENOMIC DNA]</scope>
    <source>
        <strain evidence="3 4">BHSEK</strain>
    </source>
</reference>
<accession>A0A3G2E4H1</accession>
<keyword evidence="4" id="KW-1185">Reference proteome</keyword>
<dbReference type="Proteomes" id="UP000279594">
    <property type="component" value="Chromosome"/>
</dbReference>
<evidence type="ECO:0000259" key="2">
    <source>
        <dbReference type="Pfam" id="PF20597"/>
    </source>
</evidence>
<dbReference type="NCBIfam" id="TIGR04215">
    <property type="entry name" value="choice_anch_A"/>
    <property type="match status" value="1"/>
</dbReference>
<gene>
    <name evidence="3" type="ORF">D9M09_03020</name>
</gene>
<sequence>MAGAFSGQRQENDSCRATMFSLLLQKLLVCDISKRMDMIFWRQVNFLFGNKMSIMPKSSFVLVLSTVFAAGAAQAGVVDLGIGGANLYSLSNFSASGSDVEGGVLVAGNLTASNYSVNDKNKDAYVTHGNTGYALVVGGNLNYSSGSIKNGNYYVGGSTTTSSVGLNTASKTTVSPVSFATTSAQLKNTSTSLANVAATGSSSVAYGGMTLKGGTGNVQVFDLTSAALGSVNNFKFSNLHTNDTLILNISGTNVNLSGGYGDFSKYNVLYNFYEAQTITLNGVGLYGSVLAPLATLAGGNGQINGSVVVGNWASNIQVNANHYFNATNVSGYVSAVPEPETYAMLLAGLGMIGFMARRRKNKTAA</sequence>
<evidence type="ECO:0000313" key="3">
    <source>
        <dbReference type="EMBL" id="AYM74884.1"/>
    </source>
</evidence>
<feature type="domain" description="Choice-of-anchor A" evidence="2">
    <location>
        <begin position="86"/>
        <end position="319"/>
    </location>
</feature>
<evidence type="ECO:0000259" key="1">
    <source>
        <dbReference type="Pfam" id="PF07589"/>
    </source>
</evidence>
<dbReference type="EMBL" id="CP033019">
    <property type="protein sequence ID" value="AYM74884.1"/>
    <property type="molecule type" value="Genomic_DNA"/>
</dbReference>
<protein>
    <submittedName>
        <fullName evidence="3">Choice-of-anchor A family protein</fullName>
    </submittedName>
</protein>
<dbReference type="Pfam" id="PF20597">
    <property type="entry name" value="pAdhesive_15"/>
    <property type="match status" value="1"/>
</dbReference>
<evidence type="ECO:0000313" key="4">
    <source>
        <dbReference type="Proteomes" id="UP000279594"/>
    </source>
</evidence>
<dbReference type="InterPro" id="IPR013424">
    <property type="entry name" value="Ice-binding_C"/>
</dbReference>
<proteinExistence type="predicted"/>